<feature type="non-terminal residue" evidence="1">
    <location>
        <position position="1"/>
    </location>
</feature>
<sequence length="57" mass="6566">QGVDISYYDVTITPKVPLRLNRKVFNRFVEQNRDGALGGARPVFDDMYSITKKKIFS</sequence>
<proteinExistence type="predicted"/>
<feature type="non-terminal residue" evidence="1">
    <location>
        <position position="57"/>
    </location>
</feature>
<reference evidence="1 2" key="1">
    <citation type="journal article" date="2013" name="Proc. Natl. Acad. Sci. U.S.A.">
        <title>Genome of an arbuscular mycorrhizal fungus provides insight into the oldest plant symbiosis.</title>
        <authorList>
            <person name="Tisserant E."/>
            <person name="Malbreil M."/>
            <person name="Kuo A."/>
            <person name="Kohler A."/>
            <person name="Symeonidi A."/>
            <person name="Balestrini R."/>
            <person name="Charron P."/>
            <person name="Duensing N."/>
            <person name="Frei Dit Frey N."/>
            <person name="Gianinazzi-Pearson V."/>
            <person name="Gilbert L.B."/>
            <person name="Handa Y."/>
            <person name="Herr J.R."/>
            <person name="Hijri M."/>
            <person name="Koul R."/>
            <person name="Kawaguchi M."/>
            <person name="Krajinski F."/>
            <person name="Lammers P.J."/>
            <person name="Masclaux F.G."/>
            <person name="Murat C."/>
            <person name="Morin E."/>
            <person name="Ndikumana S."/>
            <person name="Pagni M."/>
            <person name="Petitpierre D."/>
            <person name="Requena N."/>
            <person name="Rosikiewicz P."/>
            <person name="Riley R."/>
            <person name="Saito K."/>
            <person name="San Clemente H."/>
            <person name="Shapiro H."/>
            <person name="van Tuinen D."/>
            <person name="Becard G."/>
            <person name="Bonfante P."/>
            <person name="Paszkowski U."/>
            <person name="Shachar-Hill Y.Y."/>
            <person name="Tuskan G.A."/>
            <person name="Young P.W."/>
            <person name="Sanders I.R."/>
            <person name="Henrissat B."/>
            <person name="Rensing S.A."/>
            <person name="Grigoriev I.V."/>
            <person name="Corradi N."/>
            <person name="Roux C."/>
            <person name="Martin F."/>
        </authorList>
    </citation>
    <scope>NUCLEOTIDE SEQUENCE [LARGE SCALE GENOMIC DNA]</scope>
    <source>
        <strain evidence="1 2">DAOM 197198</strain>
    </source>
</reference>
<dbReference type="EMBL" id="AUPC02000504">
    <property type="protein sequence ID" value="POG58694.1"/>
    <property type="molecule type" value="Genomic_DNA"/>
</dbReference>
<gene>
    <name evidence="1" type="ORF">GLOIN_2v1728433</name>
</gene>
<evidence type="ECO:0000313" key="1">
    <source>
        <dbReference type="EMBL" id="POG58694.1"/>
    </source>
</evidence>
<reference evidence="1 2" key="2">
    <citation type="journal article" date="2018" name="New Phytol.">
        <title>High intraspecific genome diversity in the model arbuscular mycorrhizal symbiont Rhizophagus irregularis.</title>
        <authorList>
            <person name="Chen E.C.H."/>
            <person name="Morin E."/>
            <person name="Beaudet D."/>
            <person name="Noel J."/>
            <person name="Yildirir G."/>
            <person name="Ndikumana S."/>
            <person name="Charron P."/>
            <person name="St-Onge C."/>
            <person name="Giorgi J."/>
            <person name="Kruger M."/>
            <person name="Marton T."/>
            <person name="Ropars J."/>
            <person name="Grigoriev I.V."/>
            <person name="Hainaut M."/>
            <person name="Henrissat B."/>
            <person name="Roux C."/>
            <person name="Martin F."/>
            <person name="Corradi N."/>
        </authorList>
    </citation>
    <scope>NUCLEOTIDE SEQUENCE [LARGE SCALE GENOMIC DNA]</scope>
    <source>
        <strain evidence="1 2">DAOM 197198</strain>
    </source>
</reference>
<evidence type="ECO:0000313" key="2">
    <source>
        <dbReference type="Proteomes" id="UP000018888"/>
    </source>
</evidence>
<keyword evidence="2" id="KW-1185">Reference proteome</keyword>
<dbReference type="Proteomes" id="UP000018888">
    <property type="component" value="Unassembled WGS sequence"/>
</dbReference>
<dbReference type="AlphaFoldDB" id="A0A2P4NZZ9"/>
<organism evidence="1 2">
    <name type="scientific">Rhizophagus irregularis (strain DAOM 181602 / DAOM 197198 / MUCL 43194)</name>
    <name type="common">Arbuscular mycorrhizal fungus</name>
    <name type="synonym">Glomus intraradices</name>
    <dbReference type="NCBI Taxonomy" id="747089"/>
    <lineage>
        <taxon>Eukaryota</taxon>
        <taxon>Fungi</taxon>
        <taxon>Fungi incertae sedis</taxon>
        <taxon>Mucoromycota</taxon>
        <taxon>Glomeromycotina</taxon>
        <taxon>Glomeromycetes</taxon>
        <taxon>Glomerales</taxon>
        <taxon>Glomeraceae</taxon>
        <taxon>Rhizophagus</taxon>
    </lineage>
</organism>
<comment type="caution">
    <text evidence="1">The sequence shown here is derived from an EMBL/GenBank/DDBJ whole genome shotgun (WGS) entry which is preliminary data.</text>
</comment>
<name>A0A2P4NZZ9_RHIID</name>
<accession>A0A2P4NZZ9</accession>
<protein>
    <submittedName>
        <fullName evidence="1">Uncharacterized protein</fullName>
    </submittedName>
</protein>